<dbReference type="GO" id="GO:0016874">
    <property type="term" value="F:ligase activity"/>
    <property type="evidence" value="ECO:0007669"/>
    <property type="project" value="UniProtKB-KW"/>
</dbReference>
<dbReference type="SUPFAM" id="SSF55144">
    <property type="entry name" value="LigT-like"/>
    <property type="match status" value="1"/>
</dbReference>
<reference evidence="1 2" key="1">
    <citation type="submission" date="2022-06" db="EMBL/GenBank/DDBJ databases">
        <title>Halogeometricum sp. a new haloarchaeum isolate from saline soil.</title>
        <authorList>
            <person name="Strakova D."/>
            <person name="Galisteo C."/>
            <person name="Sanchez-Porro C."/>
            <person name="Ventosa A."/>
        </authorList>
    </citation>
    <scope>NUCLEOTIDE SEQUENCE [LARGE SCALE GENOMIC DNA]</scope>
    <source>
        <strain evidence="2">S3BR25-2</strain>
    </source>
</reference>
<protein>
    <submittedName>
        <fullName evidence="1">2'-5' RNA ligase family protein</fullName>
    </submittedName>
</protein>
<evidence type="ECO:0000313" key="1">
    <source>
        <dbReference type="EMBL" id="MDS0296041.1"/>
    </source>
</evidence>
<dbReference type="InterPro" id="IPR009097">
    <property type="entry name" value="Cyclic_Pdiesterase"/>
</dbReference>
<keyword evidence="2" id="KW-1185">Reference proteome</keyword>
<dbReference type="Proteomes" id="UP001254813">
    <property type="component" value="Unassembled WGS sequence"/>
</dbReference>
<keyword evidence="1" id="KW-0436">Ligase</keyword>
<proteinExistence type="predicted"/>
<dbReference type="Pfam" id="PF13563">
    <property type="entry name" value="2_5_RNA_ligase2"/>
    <property type="match status" value="1"/>
</dbReference>
<accession>A0ABU2G5G8</accession>
<comment type="caution">
    <text evidence="1">The sequence shown here is derived from an EMBL/GenBank/DDBJ whole genome shotgun (WGS) entry which is preliminary data.</text>
</comment>
<sequence>MFSLNVPVPGRVERLASELHPALTSFDSIRERHSLVVKRFDTSLDDDADSLPRLRERLRGTLRGVDPFEVRTDGIGAFEIPTKGSGPVVYLAIDSPGLFDLHDRLCAEFGTVPEMEGDDYTPHVTLARGGRIEDARALTERRVEDVRWTVEEVRVWDGRYREDAARIPL</sequence>
<dbReference type="RefSeq" id="WP_310930023.1">
    <property type="nucleotide sequence ID" value="NZ_JAMQOQ010000005.1"/>
</dbReference>
<name>A0ABU2G5G8_9EURY</name>
<evidence type="ECO:0000313" key="2">
    <source>
        <dbReference type="Proteomes" id="UP001254813"/>
    </source>
</evidence>
<dbReference type="EMBL" id="JAMQOQ010000005">
    <property type="protein sequence ID" value="MDS0296041.1"/>
    <property type="molecule type" value="Genomic_DNA"/>
</dbReference>
<gene>
    <name evidence="1" type="ORF">NDI79_17845</name>
</gene>
<organism evidence="1 2">
    <name type="scientific">Halogeometricum luteum</name>
    <dbReference type="NCBI Taxonomy" id="2950537"/>
    <lineage>
        <taxon>Archaea</taxon>
        <taxon>Methanobacteriati</taxon>
        <taxon>Methanobacteriota</taxon>
        <taxon>Stenosarchaea group</taxon>
        <taxon>Halobacteria</taxon>
        <taxon>Halobacteriales</taxon>
        <taxon>Haloferacaceae</taxon>
        <taxon>Halogeometricum</taxon>
    </lineage>
</organism>
<dbReference type="Gene3D" id="3.90.1140.10">
    <property type="entry name" value="Cyclic phosphodiesterase"/>
    <property type="match status" value="1"/>
</dbReference>